<evidence type="ECO:0000313" key="11">
    <source>
        <dbReference type="EMBL" id="KAL3274628.1"/>
    </source>
</evidence>
<keyword evidence="5" id="KW-1133">Transmembrane helix</keyword>
<keyword evidence="4" id="KW-0677">Repeat</keyword>
<dbReference type="InterPro" id="IPR023415">
    <property type="entry name" value="LDLR_class-A_CS"/>
</dbReference>
<dbReference type="FunFam" id="4.10.400.10:FF:000113">
    <property type="entry name" value="Low-density lipoprotein receptor-related protein 8"/>
    <property type="match status" value="1"/>
</dbReference>
<feature type="disulfide bond" evidence="10">
    <location>
        <begin position="89"/>
        <end position="101"/>
    </location>
</feature>
<feature type="disulfide bond" evidence="10">
    <location>
        <begin position="227"/>
        <end position="242"/>
    </location>
</feature>
<feature type="disulfide bond" evidence="10">
    <location>
        <begin position="150"/>
        <end position="165"/>
    </location>
</feature>
<comment type="caution">
    <text evidence="11">The sequence shown here is derived from an EMBL/GenBank/DDBJ whole genome shotgun (WGS) entry which is preliminary data.</text>
</comment>
<evidence type="ECO:0000256" key="2">
    <source>
        <dbReference type="ARBA" id="ARBA00004308"/>
    </source>
</evidence>
<feature type="disulfide bond" evidence="10">
    <location>
        <begin position="96"/>
        <end position="114"/>
    </location>
</feature>
<evidence type="ECO:0000256" key="1">
    <source>
        <dbReference type="ARBA" id="ARBA00004167"/>
    </source>
</evidence>
<dbReference type="FunFam" id="4.10.400.10:FF:000045">
    <property type="entry name" value="Low-density lipoprotein receptor-related protein 2"/>
    <property type="match status" value="1"/>
</dbReference>
<dbReference type="EMBL" id="JABFTP020000062">
    <property type="protein sequence ID" value="KAL3274628.1"/>
    <property type="molecule type" value="Genomic_DNA"/>
</dbReference>
<proteinExistence type="predicted"/>
<evidence type="ECO:0000256" key="7">
    <source>
        <dbReference type="ARBA" id="ARBA00023157"/>
    </source>
</evidence>
<dbReference type="SUPFAM" id="SSF57424">
    <property type="entry name" value="LDL receptor-like module"/>
    <property type="match status" value="5"/>
</dbReference>
<evidence type="ECO:0000256" key="5">
    <source>
        <dbReference type="ARBA" id="ARBA00022989"/>
    </source>
</evidence>
<dbReference type="CDD" id="cd00112">
    <property type="entry name" value="LDLa"/>
    <property type="match status" value="5"/>
</dbReference>
<dbReference type="SMART" id="SM00192">
    <property type="entry name" value="LDLa"/>
    <property type="match status" value="5"/>
</dbReference>
<feature type="disulfide bond" evidence="10">
    <location>
        <begin position="189"/>
        <end position="204"/>
    </location>
</feature>
<evidence type="ECO:0000256" key="10">
    <source>
        <dbReference type="PROSITE-ProRule" id="PRU00124"/>
    </source>
</evidence>
<keyword evidence="7 10" id="KW-1015">Disulfide bond</keyword>
<keyword evidence="12" id="KW-1185">Reference proteome</keyword>
<keyword evidence="3" id="KW-0812">Transmembrane</keyword>
<organism evidence="11 12">
    <name type="scientific">Cryptolaemus montrouzieri</name>
    <dbReference type="NCBI Taxonomy" id="559131"/>
    <lineage>
        <taxon>Eukaryota</taxon>
        <taxon>Metazoa</taxon>
        <taxon>Ecdysozoa</taxon>
        <taxon>Arthropoda</taxon>
        <taxon>Hexapoda</taxon>
        <taxon>Insecta</taxon>
        <taxon>Pterygota</taxon>
        <taxon>Neoptera</taxon>
        <taxon>Endopterygota</taxon>
        <taxon>Coleoptera</taxon>
        <taxon>Polyphaga</taxon>
        <taxon>Cucujiformia</taxon>
        <taxon>Coccinelloidea</taxon>
        <taxon>Coccinellidae</taxon>
        <taxon>Scymninae</taxon>
        <taxon>Scymnini</taxon>
        <taxon>Cryptolaemus</taxon>
    </lineage>
</organism>
<dbReference type="AlphaFoldDB" id="A0ABD2N7H9"/>
<dbReference type="InterPro" id="IPR036055">
    <property type="entry name" value="LDL_receptor-like_sf"/>
</dbReference>
<evidence type="ECO:0000256" key="8">
    <source>
        <dbReference type="ARBA" id="ARBA00023170"/>
    </source>
</evidence>
<evidence type="ECO:0000313" key="12">
    <source>
        <dbReference type="Proteomes" id="UP001516400"/>
    </source>
</evidence>
<dbReference type="Proteomes" id="UP001516400">
    <property type="component" value="Unassembled WGS sequence"/>
</dbReference>
<accession>A0ABD2N7H9</accession>
<name>A0ABD2N7H9_9CUCU</name>
<reference evidence="11 12" key="1">
    <citation type="journal article" date="2021" name="BMC Biol.">
        <title>Horizontally acquired antibacterial genes associated with adaptive radiation of ladybird beetles.</title>
        <authorList>
            <person name="Li H.S."/>
            <person name="Tang X.F."/>
            <person name="Huang Y.H."/>
            <person name="Xu Z.Y."/>
            <person name="Chen M.L."/>
            <person name="Du X.Y."/>
            <person name="Qiu B.Y."/>
            <person name="Chen P.T."/>
            <person name="Zhang W."/>
            <person name="Slipinski A."/>
            <person name="Escalona H.E."/>
            <person name="Waterhouse R.M."/>
            <person name="Zwick A."/>
            <person name="Pang H."/>
        </authorList>
    </citation>
    <scope>NUCLEOTIDE SEQUENCE [LARGE SCALE GENOMIC DNA]</scope>
    <source>
        <strain evidence="11">SYSU2018</strain>
    </source>
</reference>
<dbReference type="Pfam" id="PF00057">
    <property type="entry name" value="Ldl_recept_a"/>
    <property type="match status" value="5"/>
</dbReference>
<keyword evidence="6" id="KW-0472">Membrane</keyword>
<feature type="disulfide bond" evidence="10">
    <location>
        <begin position="255"/>
        <end position="273"/>
    </location>
</feature>
<sequence length="286" mass="31532">MGNLSIASYFMENKPCITRRGDKTKSFKFKRVSIFLTVSTCSFQGSVVKVTMVEINSVDSFRVFISVYFLISLSGAHSVSGDNKNTPSCPFRQFSCSDGKCIPAALFCDGQKDCTDGSDEDSAACSKTSCEKNEFKCVSNSQCILKHWKCDGNKDCPDGSDEENCNTCGPNQFACRSSSGRCIPMSWLCDGTEDCYDGRDEKNCNRTCQSDQFTCGNGKCIKKNWVCDLDNDCGDDSDEKNCVPVNCDPMKEFSCSIYRCIPIALKCDGKEDCTDGKDELNCSKKS</sequence>
<protein>
    <submittedName>
        <fullName evidence="11">Uncharacterized protein</fullName>
    </submittedName>
</protein>
<dbReference type="GO" id="GO:0012505">
    <property type="term" value="C:endomembrane system"/>
    <property type="evidence" value="ECO:0007669"/>
    <property type="project" value="UniProtKB-SubCell"/>
</dbReference>
<dbReference type="PROSITE" id="PS01209">
    <property type="entry name" value="LDLRA_1"/>
    <property type="match status" value="1"/>
</dbReference>
<feature type="disulfide bond" evidence="10">
    <location>
        <begin position="208"/>
        <end position="220"/>
    </location>
</feature>
<dbReference type="GO" id="GO:0016020">
    <property type="term" value="C:membrane"/>
    <property type="evidence" value="ECO:0007669"/>
    <property type="project" value="UniProtKB-SubCell"/>
</dbReference>
<feature type="disulfide bond" evidence="10">
    <location>
        <begin position="215"/>
        <end position="233"/>
    </location>
</feature>
<gene>
    <name evidence="11" type="ORF">HHI36_016009</name>
</gene>
<keyword evidence="8" id="KW-0675">Receptor</keyword>
<dbReference type="PANTHER" id="PTHR22722">
    <property type="entry name" value="LOW-DENSITY LIPOPROTEIN RECEPTOR-RELATED PROTEIN 2-RELATED"/>
    <property type="match status" value="1"/>
</dbReference>
<evidence type="ECO:0000256" key="3">
    <source>
        <dbReference type="ARBA" id="ARBA00022692"/>
    </source>
</evidence>
<keyword evidence="9" id="KW-0325">Glycoprotein</keyword>
<dbReference type="InterPro" id="IPR002172">
    <property type="entry name" value="LDrepeatLR_classA_rpt"/>
</dbReference>
<dbReference type="PRINTS" id="PR00261">
    <property type="entry name" value="LDLRECEPTOR"/>
</dbReference>
<dbReference type="InterPro" id="IPR051221">
    <property type="entry name" value="LDLR-related"/>
</dbReference>
<comment type="subcellular location">
    <subcellularLocation>
        <location evidence="2">Endomembrane system</location>
    </subcellularLocation>
    <subcellularLocation>
        <location evidence="1">Membrane</location>
        <topology evidence="1">Single-pass membrane protein</topology>
    </subcellularLocation>
</comment>
<dbReference type="PROSITE" id="PS50068">
    <property type="entry name" value="LDLRA_2"/>
    <property type="match status" value="5"/>
</dbReference>
<evidence type="ECO:0000256" key="9">
    <source>
        <dbReference type="ARBA" id="ARBA00023180"/>
    </source>
</evidence>
<evidence type="ECO:0000256" key="4">
    <source>
        <dbReference type="ARBA" id="ARBA00022737"/>
    </source>
</evidence>
<feature type="disulfide bond" evidence="10">
    <location>
        <begin position="267"/>
        <end position="282"/>
    </location>
</feature>
<evidence type="ECO:0000256" key="6">
    <source>
        <dbReference type="ARBA" id="ARBA00023136"/>
    </source>
</evidence>
<dbReference type="PANTHER" id="PTHR22722:SF5">
    <property type="entry name" value="LOW-DENSITY LIPOPROTEIN RECEPTOR-RELATED PROTEIN 1B"/>
    <property type="match status" value="1"/>
</dbReference>
<dbReference type="FunFam" id="4.10.400.10:FF:000004">
    <property type="entry name" value="Low-density lipoprotein receptor-related protein 1"/>
    <property type="match status" value="1"/>
</dbReference>
<dbReference type="Gene3D" id="4.10.400.10">
    <property type="entry name" value="Low-density Lipoprotein Receptor"/>
    <property type="match status" value="5"/>
</dbReference>
<comment type="caution">
    <text evidence="10">Lacks conserved residue(s) required for the propagation of feature annotation.</text>
</comment>